<evidence type="ECO:0008006" key="3">
    <source>
        <dbReference type="Google" id="ProtNLM"/>
    </source>
</evidence>
<organism evidence="1 2">
    <name type="scientific">Chryseobacterium edaphi</name>
    <dbReference type="NCBI Taxonomy" id="2976532"/>
    <lineage>
        <taxon>Bacteria</taxon>
        <taxon>Pseudomonadati</taxon>
        <taxon>Bacteroidota</taxon>
        <taxon>Flavobacteriia</taxon>
        <taxon>Flavobacteriales</taxon>
        <taxon>Weeksellaceae</taxon>
        <taxon>Chryseobacterium group</taxon>
        <taxon>Chryseobacterium</taxon>
    </lineage>
</organism>
<dbReference type="PROSITE" id="PS51257">
    <property type="entry name" value="PROKAR_LIPOPROTEIN"/>
    <property type="match status" value="1"/>
</dbReference>
<protein>
    <recommendedName>
        <fullName evidence="3">Lipoprotein</fullName>
    </recommendedName>
</protein>
<accession>A0ABT2W973</accession>
<sequence length="139" mass="16425">MKKIIVLLIMCFFLISCKEKKTEFIQSKVRSNLFLIKFSSQRDSLLKSDIKNFLLKNFNDVYKNDYNIFLYKYTSDTKYFINHDEDPGGFSSEEISMYEEDYIAGFYTSKCKKDSTKRVGVFSFYKTYSKPDTIINGCK</sequence>
<proteinExistence type="predicted"/>
<comment type="caution">
    <text evidence="1">The sequence shown here is derived from an EMBL/GenBank/DDBJ whole genome shotgun (WGS) entry which is preliminary data.</text>
</comment>
<reference evidence="2" key="1">
    <citation type="submission" date="2023-07" db="EMBL/GenBank/DDBJ databases">
        <title>Chryseobacterium sp. strain PBS4-4 Genome sequencing and assembly.</title>
        <authorList>
            <person name="Jung Y."/>
        </authorList>
    </citation>
    <scope>NUCLEOTIDE SEQUENCE [LARGE SCALE GENOMIC DNA]</scope>
    <source>
        <strain evidence="2">PBS4-4</strain>
    </source>
</reference>
<name>A0ABT2W973_9FLAO</name>
<dbReference type="Proteomes" id="UP001208649">
    <property type="component" value="Unassembled WGS sequence"/>
</dbReference>
<dbReference type="EMBL" id="JAOTEM010000005">
    <property type="protein sequence ID" value="MCU7618762.1"/>
    <property type="molecule type" value="Genomic_DNA"/>
</dbReference>
<dbReference type="RefSeq" id="WP_263004282.1">
    <property type="nucleotide sequence ID" value="NZ_JAOTEM010000005.1"/>
</dbReference>
<keyword evidence="2" id="KW-1185">Reference proteome</keyword>
<evidence type="ECO:0000313" key="1">
    <source>
        <dbReference type="EMBL" id="MCU7618762.1"/>
    </source>
</evidence>
<gene>
    <name evidence="1" type="ORF">NZ698_16325</name>
</gene>
<evidence type="ECO:0000313" key="2">
    <source>
        <dbReference type="Proteomes" id="UP001208649"/>
    </source>
</evidence>